<comment type="similarity">
    <text evidence="1">Belongs to the sigma-70 factor family. ECF subfamily.</text>
</comment>
<dbReference type="SUPFAM" id="SSF88946">
    <property type="entry name" value="Sigma2 domain of RNA polymerase sigma factors"/>
    <property type="match status" value="1"/>
</dbReference>
<dbReference type="InterPro" id="IPR036388">
    <property type="entry name" value="WH-like_DNA-bd_sf"/>
</dbReference>
<dbReference type="PANTHER" id="PTHR43133">
    <property type="entry name" value="RNA POLYMERASE ECF-TYPE SIGMA FACTO"/>
    <property type="match status" value="1"/>
</dbReference>
<evidence type="ECO:0000256" key="3">
    <source>
        <dbReference type="ARBA" id="ARBA00023082"/>
    </source>
</evidence>
<accession>A0ABP7QZF2</accession>
<dbReference type="Proteomes" id="UP001500742">
    <property type="component" value="Unassembled WGS sequence"/>
</dbReference>
<dbReference type="InterPro" id="IPR013249">
    <property type="entry name" value="RNA_pol_sigma70_r4_t2"/>
</dbReference>
<evidence type="ECO:0000256" key="4">
    <source>
        <dbReference type="ARBA" id="ARBA00023163"/>
    </source>
</evidence>
<reference evidence="7" key="1">
    <citation type="journal article" date="2019" name="Int. J. Syst. Evol. Microbiol.">
        <title>The Global Catalogue of Microorganisms (GCM) 10K type strain sequencing project: providing services to taxonomists for standard genome sequencing and annotation.</title>
        <authorList>
            <consortium name="The Broad Institute Genomics Platform"/>
            <consortium name="The Broad Institute Genome Sequencing Center for Infectious Disease"/>
            <person name="Wu L."/>
            <person name="Ma J."/>
        </authorList>
    </citation>
    <scope>NUCLEOTIDE SEQUENCE [LARGE SCALE GENOMIC DNA]</scope>
    <source>
        <strain evidence="7">JCM 16601</strain>
    </source>
</reference>
<dbReference type="InterPro" id="IPR000792">
    <property type="entry name" value="Tscrpt_reg_LuxR_C"/>
</dbReference>
<dbReference type="NCBIfam" id="TIGR02985">
    <property type="entry name" value="Sig70_bacteroi1"/>
    <property type="match status" value="1"/>
</dbReference>
<dbReference type="EMBL" id="BAAAZC010000031">
    <property type="protein sequence ID" value="GAA3990058.1"/>
    <property type="molecule type" value="Genomic_DNA"/>
</dbReference>
<evidence type="ECO:0000313" key="6">
    <source>
        <dbReference type="EMBL" id="GAA3990058.1"/>
    </source>
</evidence>
<dbReference type="Pfam" id="PF04542">
    <property type="entry name" value="Sigma70_r2"/>
    <property type="match status" value="1"/>
</dbReference>
<dbReference type="Gene3D" id="1.10.1740.10">
    <property type="match status" value="1"/>
</dbReference>
<dbReference type="InterPro" id="IPR014284">
    <property type="entry name" value="RNA_pol_sigma-70_dom"/>
</dbReference>
<organism evidence="6 7">
    <name type="scientific">Mucilaginibacter dorajii</name>
    <dbReference type="NCBI Taxonomy" id="692994"/>
    <lineage>
        <taxon>Bacteria</taxon>
        <taxon>Pseudomonadati</taxon>
        <taxon>Bacteroidota</taxon>
        <taxon>Sphingobacteriia</taxon>
        <taxon>Sphingobacteriales</taxon>
        <taxon>Sphingobacteriaceae</taxon>
        <taxon>Mucilaginibacter</taxon>
    </lineage>
</organism>
<feature type="domain" description="HTH luxR-type" evidence="5">
    <location>
        <begin position="131"/>
        <end position="191"/>
    </location>
</feature>
<dbReference type="SMART" id="SM00421">
    <property type="entry name" value="HTH_LUXR"/>
    <property type="match status" value="1"/>
</dbReference>
<keyword evidence="2" id="KW-0805">Transcription regulation</keyword>
<keyword evidence="3" id="KW-0731">Sigma factor</keyword>
<dbReference type="PANTHER" id="PTHR43133:SF46">
    <property type="entry name" value="RNA POLYMERASE SIGMA-70 FACTOR ECF SUBFAMILY"/>
    <property type="match status" value="1"/>
</dbReference>
<evidence type="ECO:0000313" key="7">
    <source>
        <dbReference type="Proteomes" id="UP001500742"/>
    </source>
</evidence>
<keyword evidence="4" id="KW-0804">Transcription</keyword>
<dbReference type="Pfam" id="PF08281">
    <property type="entry name" value="Sigma70_r4_2"/>
    <property type="match status" value="1"/>
</dbReference>
<evidence type="ECO:0000259" key="5">
    <source>
        <dbReference type="SMART" id="SM00421"/>
    </source>
</evidence>
<keyword evidence="7" id="KW-1185">Reference proteome</keyword>
<sequence length="196" mass="23502">MKENSPLSDDELISLMHSDQLTAFKAIYDRYWYKLYVFTNKRLRDRESSEEIVQIFFTRFWEKIETIQINQSLKSYLFSSVSYLTISHLRKEAQKNQYLFLPYAIVEEELDYSIEDTIHLKDLQLIIDNELAKLPPRCRSVFELSRKSNKSNKEIARILDISEKTVENHITNATRFLRTHLKDWLMLAIFIYKGYL</sequence>
<dbReference type="NCBIfam" id="TIGR02937">
    <property type="entry name" value="sigma70-ECF"/>
    <property type="match status" value="1"/>
</dbReference>
<evidence type="ECO:0000256" key="2">
    <source>
        <dbReference type="ARBA" id="ARBA00023015"/>
    </source>
</evidence>
<dbReference type="InterPro" id="IPR039425">
    <property type="entry name" value="RNA_pol_sigma-70-like"/>
</dbReference>
<dbReference type="InterPro" id="IPR014327">
    <property type="entry name" value="RNA_pol_sigma70_bacteroid"/>
</dbReference>
<evidence type="ECO:0000256" key="1">
    <source>
        <dbReference type="ARBA" id="ARBA00010641"/>
    </source>
</evidence>
<proteinExistence type="inferred from homology"/>
<gene>
    <name evidence="6" type="ORF">GCM10022210_49430</name>
</gene>
<dbReference type="InterPro" id="IPR013324">
    <property type="entry name" value="RNA_pol_sigma_r3/r4-like"/>
</dbReference>
<protein>
    <submittedName>
        <fullName evidence="6">RNA polymerase sigma-70 factor</fullName>
    </submittedName>
</protein>
<dbReference type="Gene3D" id="1.10.10.10">
    <property type="entry name" value="Winged helix-like DNA-binding domain superfamily/Winged helix DNA-binding domain"/>
    <property type="match status" value="1"/>
</dbReference>
<dbReference type="InterPro" id="IPR013325">
    <property type="entry name" value="RNA_pol_sigma_r2"/>
</dbReference>
<dbReference type="InterPro" id="IPR007627">
    <property type="entry name" value="RNA_pol_sigma70_r2"/>
</dbReference>
<name>A0ABP7QZF2_9SPHI</name>
<comment type="caution">
    <text evidence="6">The sequence shown here is derived from an EMBL/GenBank/DDBJ whole genome shotgun (WGS) entry which is preliminary data.</text>
</comment>
<dbReference type="RefSeq" id="WP_259086783.1">
    <property type="nucleotide sequence ID" value="NZ_BAAAZC010000031.1"/>
</dbReference>
<dbReference type="SUPFAM" id="SSF88659">
    <property type="entry name" value="Sigma3 and sigma4 domains of RNA polymerase sigma factors"/>
    <property type="match status" value="1"/>
</dbReference>